<keyword evidence="1" id="KW-0812">Transmembrane</keyword>
<evidence type="ECO:0000256" key="1">
    <source>
        <dbReference type="SAM" id="Phobius"/>
    </source>
</evidence>
<protein>
    <submittedName>
        <fullName evidence="2">Uncharacterized protein</fullName>
    </submittedName>
</protein>
<dbReference type="KEGG" id="wei:EQG49_08915"/>
<dbReference type="EMBL" id="CP037940">
    <property type="protein sequence ID" value="QBO36584.1"/>
    <property type="molecule type" value="Genomic_DNA"/>
</dbReference>
<dbReference type="Proteomes" id="UP000292886">
    <property type="component" value="Chromosome"/>
</dbReference>
<evidence type="ECO:0000313" key="3">
    <source>
        <dbReference type="Proteomes" id="UP000292886"/>
    </source>
</evidence>
<sequence length="79" mass="8795">MKVALQITAGVVITTIFVGVAIVGNMLGWSTWLIGGIFIALFLATSIGMAWLMIQLHEPTPYDEEEEEDRWKSTHDSML</sequence>
<name>A0A4P6YUW1_9LACO</name>
<keyword evidence="1" id="KW-0472">Membrane</keyword>
<keyword evidence="3" id="KW-1185">Reference proteome</keyword>
<gene>
    <name evidence="2" type="ORF">EQG49_08915</name>
</gene>
<proteinExistence type="predicted"/>
<keyword evidence="1" id="KW-1133">Transmembrane helix</keyword>
<dbReference type="RefSeq" id="WP_133363661.1">
    <property type="nucleotide sequence ID" value="NZ_CP037940.1"/>
</dbReference>
<feature type="transmembrane region" description="Helical" evidence="1">
    <location>
        <begin position="33"/>
        <end position="54"/>
    </location>
</feature>
<accession>A0A4P6YUW1</accession>
<feature type="transmembrane region" description="Helical" evidence="1">
    <location>
        <begin position="7"/>
        <end position="27"/>
    </location>
</feature>
<evidence type="ECO:0000313" key="2">
    <source>
        <dbReference type="EMBL" id="QBO36584.1"/>
    </source>
</evidence>
<reference evidence="3" key="1">
    <citation type="submission" date="2019-03" db="EMBL/GenBank/DDBJ databases">
        <title>Weissella sp. 26KH-42 Genome sequencing.</title>
        <authorList>
            <person name="Heo J."/>
            <person name="Kim S.-J."/>
            <person name="Kim J.-S."/>
            <person name="Hong S.-B."/>
            <person name="Kwon S.-W."/>
        </authorList>
    </citation>
    <scope>NUCLEOTIDE SEQUENCE [LARGE SCALE GENOMIC DNA]</scope>
    <source>
        <strain evidence="3">26KH-42</strain>
    </source>
</reference>
<dbReference type="AlphaFoldDB" id="A0A4P6YUW1"/>
<organism evidence="2 3">
    <name type="scientific">Periweissella cryptocerci</name>
    <dbReference type="NCBI Taxonomy" id="2506420"/>
    <lineage>
        <taxon>Bacteria</taxon>
        <taxon>Bacillati</taxon>
        <taxon>Bacillota</taxon>
        <taxon>Bacilli</taxon>
        <taxon>Lactobacillales</taxon>
        <taxon>Lactobacillaceae</taxon>
        <taxon>Periweissella</taxon>
    </lineage>
</organism>